<keyword evidence="1" id="KW-0433">Leucine-rich repeat</keyword>
<evidence type="ECO:0000256" key="3">
    <source>
        <dbReference type="SAM" id="MobiDB-lite"/>
    </source>
</evidence>
<dbReference type="InterPro" id="IPR032675">
    <property type="entry name" value="LRR_dom_sf"/>
</dbReference>
<evidence type="ECO:0000313" key="4">
    <source>
        <dbReference type="EMBL" id="CCC90838.1"/>
    </source>
</evidence>
<feature type="region of interest" description="Disordered" evidence="3">
    <location>
        <begin position="1"/>
        <end position="49"/>
    </location>
</feature>
<feature type="region of interest" description="Disordered" evidence="3">
    <location>
        <begin position="100"/>
        <end position="124"/>
    </location>
</feature>
<evidence type="ECO:0000256" key="2">
    <source>
        <dbReference type="ARBA" id="ARBA00022737"/>
    </source>
</evidence>
<dbReference type="VEuPathDB" id="TriTrypDB:TcIL3000_6_660"/>
<sequence>MRKSETKHCMSIDVPTASYREETSAPRSKPRRCEKSSSRGTRAGGGKSCGPAIPVHACQSVGNQFTSSSRAAATGILNCGMSPSLIASLMFDLSSMGSPERRLSMSGMKEAETKKFSDTAKKSRRSTAQSIVMMHPTSSAVPQGKPEPTKHRGYSINGTCVYLPKATCLTFLDFSEKRLHTLPCPHRPSGQSGHGSGISYWAGGRPNPFDCVQVLHLSHNSITHLTKPKVASTGDDESCGVGKPIRLSLFKRVVLMDLSHNGLVSLVGVESMPSLRELQASHNNITNLIPLFLPDSLLRHSTGLQVLDVSFNAIKCIIPKIKGNEKSEGAGETQQQLLGLRTLNICNNYLKQLGDMTMLFPNLQKLRAVYNGLTEVPPLPKSLQYLVLQYNYLSKAEVRRATELRDDLPHLKLMSLGDQRVPGATKELEPSTAWTDDDDAGPTVAAGEAMNGVKKGSDEAQQTKTEGTEPKKTKEKETTKERECTEDYEKELERLKTRAKEREREKEAEAERERVRLRERRMEAERAAQKLKEMEARKENKGTCKVGDSKTVNSRAKESDAKPIVNAIDFESAQIGSTVHERSDSKCSKHKSSKRGSRKISRRSISRSLGSTARAAQSKNASQEEIQPVEEVDPGIVTLMRTYANRKMSDTPSIIDRVLHGERRRSTKGRRSSSTIPKPSAMITHGYNGMEHLKIASLTSLRAMEGTPCHQASNASGVEDGDVRSEDLFTKHTSKRLTPRVHGALGWNWLTSELQPPLRWGERKWEILGANNSHSCPASGRHQKLAKAPCEQ</sequence>
<dbReference type="InterPro" id="IPR001611">
    <property type="entry name" value="Leu-rich_rpt"/>
</dbReference>
<dbReference type="PROSITE" id="PS51450">
    <property type="entry name" value="LRR"/>
    <property type="match status" value="1"/>
</dbReference>
<feature type="compositionally biased region" description="Basic and acidic residues" evidence="3">
    <location>
        <begin position="498"/>
        <end position="542"/>
    </location>
</feature>
<dbReference type="AlphaFoldDB" id="G0UN78"/>
<feature type="compositionally biased region" description="Basic residues" evidence="3">
    <location>
        <begin position="662"/>
        <end position="671"/>
    </location>
</feature>
<accession>G0UN78</accession>
<keyword evidence="2" id="KW-0677">Repeat</keyword>
<reference evidence="4" key="1">
    <citation type="journal article" date="2012" name="Proc. Natl. Acad. Sci. U.S.A.">
        <title>Antigenic diversity is generated by distinct evolutionary mechanisms in African trypanosome species.</title>
        <authorList>
            <person name="Jackson A.P."/>
            <person name="Berry A."/>
            <person name="Aslett M."/>
            <person name="Allison H.C."/>
            <person name="Burton P."/>
            <person name="Vavrova-Anderson J."/>
            <person name="Brown R."/>
            <person name="Browne H."/>
            <person name="Corton N."/>
            <person name="Hauser H."/>
            <person name="Gamble J."/>
            <person name="Gilderthorp R."/>
            <person name="Marcello L."/>
            <person name="McQuillan J."/>
            <person name="Otto T.D."/>
            <person name="Quail M.A."/>
            <person name="Sanders M.J."/>
            <person name="van Tonder A."/>
            <person name="Ginger M.L."/>
            <person name="Field M.C."/>
            <person name="Barry J.D."/>
            <person name="Hertz-Fowler C."/>
            <person name="Berriman M."/>
        </authorList>
    </citation>
    <scope>NUCLEOTIDE SEQUENCE</scope>
    <source>
        <strain evidence="4">IL3000</strain>
    </source>
</reference>
<feature type="compositionally biased region" description="Basic and acidic residues" evidence="3">
    <location>
        <begin position="1"/>
        <end position="10"/>
    </location>
</feature>
<feature type="compositionally biased region" description="Basic and acidic residues" evidence="3">
    <location>
        <begin position="100"/>
        <end position="121"/>
    </location>
</feature>
<feature type="region of interest" description="Disordered" evidence="3">
    <location>
        <begin position="421"/>
        <end position="485"/>
    </location>
</feature>
<gene>
    <name evidence="4" type="ORF">TCIL3000_6_660</name>
</gene>
<dbReference type="SUPFAM" id="SSF52047">
    <property type="entry name" value="RNI-like"/>
    <property type="match status" value="1"/>
</dbReference>
<dbReference type="GO" id="GO:0005737">
    <property type="term" value="C:cytoplasm"/>
    <property type="evidence" value="ECO:0007669"/>
    <property type="project" value="TreeGrafter"/>
</dbReference>
<proteinExistence type="predicted"/>
<organism evidence="4">
    <name type="scientific">Trypanosoma congolense (strain IL3000)</name>
    <dbReference type="NCBI Taxonomy" id="1068625"/>
    <lineage>
        <taxon>Eukaryota</taxon>
        <taxon>Discoba</taxon>
        <taxon>Euglenozoa</taxon>
        <taxon>Kinetoplastea</taxon>
        <taxon>Metakinetoplastina</taxon>
        <taxon>Trypanosomatida</taxon>
        <taxon>Trypanosomatidae</taxon>
        <taxon>Trypanosoma</taxon>
        <taxon>Nannomonas</taxon>
    </lineage>
</organism>
<dbReference type="Gene3D" id="3.80.10.10">
    <property type="entry name" value="Ribonuclease Inhibitor"/>
    <property type="match status" value="1"/>
</dbReference>
<protein>
    <submittedName>
        <fullName evidence="4">Putative leucine-rich repeat protein (LRRP)</fullName>
    </submittedName>
</protein>
<dbReference type="InterPro" id="IPR050216">
    <property type="entry name" value="LRR_domain-containing"/>
</dbReference>
<dbReference type="EMBL" id="HE575319">
    <property type="protein sequence ID" value="CCC90838.1"/>
    <property type="molecule type" value="Genomic_DNA"/>
</dbReference>
<feature type="region of interest" description="Disordered" evidence="3">
    <location>
        <begin position="660"/>
        <end position="682"/>
    </location>
</feature>
<feature type="compositionally biased region" description="Polar residues" evidence="3">
    <location>
        <begin position="614"/>
        <end position="625"/>
    </location>
</feature>
<feature type="compositionally biased region" description="Basic residues" evidence="3">
    <location>
        <begin position="588"/>
        <end position="605"/>
    </location>
</feature>
<feature type="compositionally biased region" description="Basic and acidic residues" evidence="3">
    <location>
        <begin position="466"/>
        <end position="485"/>
    </location>
</feature>
<evidence type="ECO:0000256" key="1">
    <source>
        <dbReference type="ARBA" id="ARBA00022614"/>
    </source>
</evidence>
<feature type="region of interest" description="Disordered" evidence="3">
    <location>
        <begin position="498"/>
        <end position="629"/>
    </location>
</feature>
<dbReference type="PANTHER" id="PTHR48051">
    <property type="match status" value="1"/>
</dbReference>
<name>G0UN78_TRYCI</name>
<dbReference type="PANTHER" id="PTHR48051:SF1">
    <property type="entry name" value="RAS SUPPRESSOR PROTEIN 1"/>
    <property type="match status" value="1"/>
</dbReference>